<dbReference type="PANTHER" id="PTHR46577:SF1">
    <property type="entry name" value="HTH-TYPE TRANSCRIPTIONAL REGULATORY PROTEIN GABR"/>
    <property type="match status" value="1"/>
</dbReference>
<dbReference type="RefSeq" id="WP_344314788.1">
    <property type="nucleotide sequence ID" value="NZ_BAAANY010000039.1"/>
</dbReference>
<dbReference type="SMART" id="SM00345">
    <property type="entry name" value="HTH_GNTR"/>
    <property type="match status" value="1"/>
</dbReference>
<evidence type="ECO:0000259" key="6">
    <source>
        <dbReference type="PROSITE" id="PS50949"/>
    </source>
</evidence>
<proteinExistence type="inferred from homology"/>
<keyword evidence="5" id="KW-0804">Transcription</keyword>
<sequence>MTANVDRSAEQLAVLLLAGWHQGRGPAYLRLAQSLATQIRTGRLPAGSRLPTERALARALAISRTSVVSAYSALREEGVIVSRQGAGTWVAGEVRAKPMDRPGPPFVREAVADPAALCDFASGIGTADPYAVEVITGGDWLGDLAAETATRGYLALGLPALRDAIAEQYRHAGLPTSAEQIVITGGAQQALSLIAAAVAEPGGLAGVQNPTYSGALDAFSSAGLMPVPLAAGPEVDGRSLAEALHRHRLRLCYLIPTCHSPTGSVMPASTRAEIAAVAAANDVPTVDDTTLAGLLLTGDPPPVLASFAPDAPILTVGSLSKLTWPGLRIGWIRAPAARLAAIAAAKKAVDLGTSVVSQTIAVRLVAGLAQATARRRQSLLESLDCTEKLLREQLPQWQWHRPDGGYLLWISLPAGDGTGFATTARQHGVPVMPGWQSSPNNTHTDRIRLCYGHPPDLLRHAIPRLAQAWHSYLGEI</sequence>
<dbReference type="Gene3D" id="3.90.1150.10">
    <property type="entry name" value="Aspartate Aminotransferase, domain 1"/>
    <property type="match status" value="1"/>
</dbReference>
<keyword evidence="3" id="KW-0805">Transcription regulation</keyword>
<evidence type="ECO:0000256" key="4">
    <source>
        <dbReference type="ARBA" id="ARBA00023125"/>
    </source>
</evidence>
<dbReference type="Pfam" id="PF00155">
    <property type="entry name" value="Aminotran_1_2"/>
    <property type="match status" value="1"/>
</dbReference>
<evidence type="ECO:0000256" key="5">
    <source>
        <dbReference type="ARBA" id="ARBA00023163"/>
    </source>
</evidence>
<accession>A0ABN2IZ16</accession>
<evidence type="ECO:0000313" key="8">
    <source>
        <dbReference type="Proteomes" id="UP001500618"/>
    </source>
</evidence>
<comment type="similarity">
    <text evidence="1">In the C-terminal section; belongs to the class-I pyridoxal-phosphate-dependent aminotransferase family.</text>
</comment>
<dbReference type="SUPFAM" id="SSF53383">
    <property type="entry name" value="PLP-dependent transferases"/>
    <property type="match status" value="1"/>
</dbReference>
<feature type="domain" description="HTH gntR-type" evidence="6">
    <location>
        <begin position="25"/>
        <end position="93"/>
    </location>
</feature>
<evidence type="ECO:0000256" key="3">
    <source>
        <dbReference type="ARBA" id="ARBA00023015"/>
    </source>
</evidence>
<keyword evidence="7" id="KW-0808">Transferase</keyword>
<dbReference type="InterPro" id="IPR036388">
    <property type="entry name" value="WH-like_DNA-bd_sf"/>
</dbReference>
<name>A0ABN2IZ16_9ACTN</name>
<dbReference type="InterPro" id="IPR015422">
    <property type="entry name" value="PyrdxlP-dep_Trfase_small"/>
</dbReference>
<dbReference type="GO" id="GO:0008483">
    <property type="term" value="F:transaminase activity"/>
    <property type="evidence" value="ECO:0007669"/>
    <property type="project" value="UniProtKB-KW"/>
</dbReference>
<dbReference type="EMBL" id="BAAANY010000039">
    <property type="protein sequence ID" value="GAA1714655.1"/>
    <property type="molecule type" value="Genomic_DNA"/>
</dbReference>
<dbReference type="InterPro" id="IPR036390">
    <property type="entry name" value="WH_DNA-bd_sf"/>
</dbReference>
<dbReference type="CDD" id="cd07377">
    <property type="entry name" value="WHTH_GntR"/>
    <property type="match status" value="1"/>
</dbReference>
<dbReference type="InterPro" id="IPR000524">
    <property type="entry name" value="Tscrpt_reg_HTH_GntR"/>
</dbReference>
<protein>
    <submittedName>
        <fullName evidence="7">PLP-dependent aminotransferase family protein</fullName>
    </submittedName>
</protein>
<keyword evidence="8" id="KW-1185">Reference proteome</keyword>
<dbReference type="Proteomes" id="UP001500618">
    <property type="component" value="Unassembled WGS sequence"/>
</dbReference>
<dbReference type="PANTHER" id="PTHR46577">
    <property type="entry name" value="HTH-TYPE TRANSCRIPTIONAL REGULATORY PROTEIN GABR"/>
    <property type="match status" value="1"/>
</dbReference>
<dbReference type="CDD" id="cd00609">
    <property type="entry name" value="AAT_like"/>
    <property type="match status" value="1"/>
</dbReference>
<evidence type="ECO:0000256" key="2">
    <source>
        <dbReference type="ARBA" id="ARBA00022898"/>
    </source>
</evidence>
<dbReference type="Gene3D" id="3.40.640.10">
    <property type="entry name" value="Type I PLP-dependent aspartate aminotransferase-like (Major domain)"/>
    <property type="match status" value="1"/>
</dbReference>
<dbReference type="InterPro" id="IPR015421">
    <property type="entry name" value="PyrdxlP-dep_Trfase_major"/>
</dbReference>
<dbReference type="PROSITE" id="PS50949">
    <property type="entry name" value="HTH_GNTR"/>
    <property type="match status" value="1"/>
</dbReference>
<dbReference type="Gene3D" id="1.10.10.10">
    <property type="entry name" value="Winged helix-like DNA-binding domain superfamily/Winged helix DNA-binding domain"/>
    <property type="match status" value="1"/>
</dbReference>
<dbReference type="InterPro" id="IPR015424">
    <property type="entry name" value="PyrdxlP-dep_Trfase"/>
</dbReference>
<dbReference type="PRINTS" id="PR00035">
    <property type="entry name" value="HTHGNTR"/>
</dbReference>
<keyword evidence="4" id="KW-0238">DNA-binding</keyword>
<keyword evidence="7" id="KW-0032">Aminotransferase</keyword>
<organism evidence="7 8">
    <name type="scientific">Fodinicola feengrottensis</name>
    <dbReference type="NCBI Taxonomy" id="435914"/>
    <lineage>
        <taxon>Bacteria</taxon>
        <taxon>Bacillati</taxon>
        <taxon>Actinomycetota</taxon>
        <taxon>Actinomycetes</taxon>
        <taxon>Mycobacteriales</taxon>
        <taxon>Fodinicola</taxon>
    </lineage>
</organism>
<evidence type="ECO:0000256" key="1">
    <source>
        <dbReference type="ARBA" id="ARBA00005384"/>
    </source>
</evidence>
<gene>
    <name evidence="7" type="ORF">GCM10009765_74490</name>
</gene>
<dbReference type="Pfam" id="PF00392">
    <property type="entry name" value="GntR"/>
    <property type="match status" value="1"/>
</dbReference>
<comment type="caution">
    <text evidence="7">The sequence shown here is derived from an EMBL/GenBank/DDBJ whole genome shotgun (WGS) entry which is preliminary data.</text>
</comment>
<dbReference type="InterPro" id="IPR004839">
    <property type="entry name" value="Aminotransferase_I/II_large"/>
</dbReference>
<keyword evidence="2" id="KW-0663">Pyridoxal phosphate</keyword>
<reference evidence="7 8" key="1">
    <citation type="journal article" date="2019" name="Int. J. Syst. Evol. Microbiol.">
        <title>The Global Catalogue of Microorganisms (GCM) 10K type strain sequencing project: providing services to taxonomists for standard genome sequencing and annotation.</title>
        <authorList>
            <consortium name="The Broad Institute Genomics Platform"/>
            <consortium name="The Broad Institute Genome Sequencing Center for Infectious Disease"/>
            <person name="Wu L."/>
            <person name="Ma J."/>
        </authorList>
    </citation>
    <scope>NUCLEOTIDE SEQUENCE [LARGE SCALE GENOMIC DNA]</scope>
    <source>
        <strain evidence="7 8">JCM 14718</strain>
    </source>
</reference>
<dbReference type="SUPFAM" id="SSF46785">
    <property type="entry name" value="Winged helix' DNA-binding domain"/>
    <property type="match status" value="1"/>
</dbReference>
<dbReference type="InterPro" id="IPR051446">
    <property type="entry name" value="HTH_trans_reg/aminotransferase"/>
</dbReference>
<evidence type="ECO:0000313" key="7">
    <source>
        <dbReference type="EMBL" id="GAA1714655.1"/>
    </source>
</evidence>